<reference evidence="3 4" key="1">
    <citation type="submission" date="2017-01" db="EMBL/GenBank/DDBJ databases">
        <authorList>
            <person name="Mah S.A."/>
            <person name="Swanson W.J."/>
            <person name="Moy G.W."/>
            <person name="Vacquier V.D."/>
        </authorList>
    </citation>
    <scope>NUCLEOTIDE SEQUENCE [LARGE SCALE GENOMIC DNA]</scope>
    <source>
        <strain evidence="3 4">NIO-1016</strain>
    </source>
</reference>
<name>A0A1N6SUZ7_9BACI</name>
<dbReference type="EMBL" id="MWSK01000002">
    <property type="protein sequence ID" value="OXS79425.1"/>
    <property type="molecule type" value="Genomic_DNA"/>
</dbReference>
<evidence type="ECO:0000313" key="2">
    <source>
        <dbReference type="EMBL" id="OXS79425.1"/>
    </source>
</evidence>
<dbReference type="InterPro" id="IPR005180">
    <property type="entry name" value="DUF302"/>
</dbReference>
<reference evidence="2" key="3">
    <citation type="submission" date="2017-03" db="EMBL/GenBank/DDBJ databases">
        <authorList>
            <person name="Dastager S.G."/>
            <person name="Neurgaonkar P.S."/>
            <person name="Dharne M.S."/>
        </authorList>
    </citation>
    <scope>NUCLEOTIDE SEQUENCE</scope>
    <source>
        <strain evidence="2">DSM 25145</strain>
    </source>
</reference>
<dbReference type="AlphaFoldDB" id="A0A1N6SUZ7"/>
<evidence type="ECO:0000313" key="4">
    <source>
        <dbReference type="Proteomes" id="UP000186385"/>
    </source>
</evidence>
<dbReference type="Gene3D" id="3.30.310.70">
    <property type="entry name" value="TT1751-like domain"/>
    <property type="match status" value="1"/>
</dbReference>
<dbReference type="PANTHER" id="PTHR38342:SF1">
    <property type="entry name" value="SLR5037 PROTEIN"/>
    <property type="match status" value="1"/>
</dbReference>
<dbReference type="Pfam" id="PF03625">
    <property type="entry name" value="DUF302"/>
    <property type="match status" value="1"/>
</dbReference>
<dbReference type="PIRSF" id="PIRSF021774">
    <property type="entry name" value="UCP021774"/>
    <property type="match status" value="1"/>
</dbReference>
<dbReference type="CDD" id="cd14797">
    <property type="entry name" value="DUF302"/>
    <property type="match status" value="1"/>
</dbReference>
<feature type="domain" description="DUF302" evidence="1">
    <location>
        <begin position="34"/>
        <end position="96"/>
    </location>
</feature>
<dbReference type="EMBL" id="FTLX01000002">
    <property type="protein sequence ID" value="SIQ44861.1"/>
    <property type="molecule type" value="Genomic_DNA"/>
</dbReference>
<dbReference type="SUPFAM" id="SSF103247">
    <property type="entry name" value="TT1751-like"/>
    <property type="match status" value="1"/>
</dbReference>
<accession>A0A1N6SUZ7</accession>
<dbReference type="Proteomes" id="UP000186385">
    <property type="component" value="Unassembled WGS sequence"/>
</dbReference>
<evidence type="ECO:0000313" key="5">
    <source>
        <dbReference type="Proteomes" id="UP000215545"/>
    </source>
</evidence>
<dbReference type="InterPro" id="IPR016796">
    <property type="entry name" value="UCP021774"/>
</dbReference>
<organism evidence="3 4">
    <name type="scientific">Domibacillus enclensis</name>
    <dbReference type="NCBI Taxonomy" id="1017273"/>
    <lineage>
        <taxon>Bacteria</taxon>
        <taxon>Bacillati</taxon>
        <taxon>Bacillota</taxon>
        <taxon>Bacilli</taxon>
        <taxon>Bacillales</taxon>
        <taxon>Bacillaceae</taxon>
        <taxon>Domibacillus</taxon>
    </lineage>
</organism>
<dbReference type="Proteomes" id="UP000215545">
    <property type="component" value="Unassembled WGS sequence"/>
</dbReference>
<gene>
    <name evidence="2" type="ORF">B1B05_06565</name>
    <name evidence="3" type="ORF">SAMN05443094_102537</name>
</gene>
<protein>
    <submittedName>
        <fullName evidence="3">Uncharacterized conserved protein, DUF302 family</fullName>
    </submittedName>
</protein>
<keyword evidence="5" id="KW-1185">Reference proteome</keyword>
<dbReference type="RefSeq" id="WP_045850441.1">
    <property type="nucleotide sequence ID" value="NZ_FTLX01000002.1"/>
</dbReference>
<proteinExistence type="predicted"/>
<dbReference type="PANTHER" id="PTHR38342">
    <property type="entry name" value="SLR5037 PROTEIN"/>
    <property type="match status" value="1"/>
</dbReference>
<evidence type="ECO:0000313" key="3">
    <source>
        <dbReference type="EMBL" id="SIQ44861.1"/>
    </source>
</evidence>
<dbReference type="OrthoDB" id="9791067at2"/>
<evidence type="ECO:0000259" key="1">
    <source>
        <dbReference type="Pfam" id="PF03625"/>
    </source>
</evidence>
<sequence>MFHYTKEVSGTVDEAAKRIEEELQKEKFGVLWSFDVKEKLNEKGLDFDQSFKILEVCNPGEAKKVLTENPLAGYFLPCKITVYEENGQVKVGMPRPTMLITQVDSADDTLKTIAENVEANMKAAIDRV</sequence>
<reference evidence="5" key="2">
    <citation type="submission" date="2017-03" db="EMBL/GenBank/DDBJ databases">
        <title>Bacillus sp. V-88(T) DSM27956, whole genome shotgun sequencing project.</title>
        <authorList>
            <person name="Dastager S.G."/>
            <person name="Neurgaonkar P.S."/>
            <person name="Dharne M.S."/>
        </authorList>
    </citation>
    <scope>NUCLEOTIDE SEQUENCE [LARGE SCALE GENOMIC DNA]</scope>
    <source>
        <strain evidence="5">DSM 25145</strain>
    </source>
</reference>
<dbReference type="InterPro" id="IPR035923">
    <property type="entry name" value="TT1751-like_sf"/>
</dbReference>
<dbReference type="STRING" id="1017273.SAMN05443094_102537"/>